<comment type="caution">
    <text evidence="10">The sequence shown here is derived from an EMBL/GenBank/DDBJ whole genome shotgun (WGS) entry which is preliminary data.</text>
</comment>
<dbReference type="InterPro" id="IPR000169">
    <property type="entry name" value="Pept_cys_AS"/>
</dbReference>
<dbReference type="PRINTS" id="PR00705">
    <property type="entry name" value="PAPAIN"/>
</dbReference>
<evidence type="ECO:0000256" key="2">
    <source>
        <dbReference type="ARBA" id="ARBA00022670"/>
    </source>
</evidence>
<evidence type="ECO:0000256" key="6">
    <source>
        <dbReference type="ARBA" id="ARBA00023145"/>
    </source>
</evidence>
<keyword evidence="5" id="KW-0788">Thiol protease</keyword>
<dbReference type="SUPFAM" id="SSF54001">
    <property type="entry name" value="Cysteine proteinases"/>
    <property type="match status" value="1"/>
</dbReference>
<accession>A0AA36D9D4</accession>
<dbReference type="Pfam" id="PF00112">
    <property type="entry name" value="Peptidase_C1"/>
    <property type="match status" value="1"/>
</dbReference>
<dbReference type="Gene3D" id="3.90.70.10">
    <property type="entry name" value="Cysteine proteinases"/>
    <property type="match status" value="1"/>
</dbReference>
<dbReference type="GO" id="GO:0006508">
    <property type="term" value="P:proteolysis"/>
    <property type="evidence" value="ECO:0007669"/>
    <property type="project" value="UniProtKB-KW"/>
</dbReference>
<evidence type="ECO:0000256" key="8">
    <source>
        <dbReference type="SAM" id="SignalP"/>
    </source>
</evidence>
<dbReference type="InterPro" id="IPR038765">
    <property type="entry name" value="Papain-like_cys_pep_sf"/>
</dbReference>
<dbReference type="AlphaFoldDB" id="A0AA36D9D4"/>
<evidence type="ECO:0000256" key="4">
    <source>
        <dbReference type="ARBA" id="ARBA00022801"/>
    </source>
</evidence>
<dbReference type="Proteomes" id="UP001177023">
    <property type="component" value="Unassembled WGS sequence"/>
</dbReference>
<keyword evidence="4" id="KW-0378">Hydrolase</keyword>
<evidence type="ECO:0000259" key="9">
    <source>
        <dbReference type="SMART" id="SM00645"/>
    </source>
</evidence>
<dbReference type="PROSITE" id="PS00639">
    <property type="entry name" value="THIOL_PROTEASE_HIS"/>
    <property type="match status" value="1"/>
</dbReference>
<protein>
    <recommendedName>
        <fullName evidence="9">Peptidase C1A papain C-terminal domain-containing protein</fullName>
    </recommendedName>
</protein>
<comment type="similarity">
    <text evidence="1">Belongs to the peptidase C1 family.</text>
</comment>
<feature type="chain" id="PRO_5041630168" description="Peptidase C1A papain C-terminal domain-containing protein" evidence="8">
    <location>
        <begin position="17"/>
        <end position="336"/>
    </location>
</feature>
<keyword evidence="3 8" id="KW-0732">Signal</keyword>
<keyword evidence="12" id="KW-1185">Reference proteome</keyword>
<reference evidence="10" key="1">
    <citation type="submission" date="2023-06" db="EMBL/GenBank/DDBJ databases">
        <authorList>
            <person name="Delattre M."/>
        </authorList>
    </citation>
    <scope>NUCLEOTIDE SEQUENCE</scope>
    <source>
        <strain evidence="10">AF72</strain>
    </source>
</reference>
<proteinExistence type="inferred from homology"/>
<evidence type="ECO:0000313" key="12">
    <source>
        <dbReference type="Proteomes" id="UP001177023"/>
    </source>
</evidence>
<evidence type="ECO:0000256" key="7">
    <source>
        <dbReference type="ARBA" id="ARBA00023157"/>
    </source>
</evidence>
<evidence type="ECO:0000256" key="1">
    <source>
        <dbReference type="ARBA" id="ARBA00008455"/>
    </source>
</evidence>
<dbReference type="InterPro" id="IPR025660">
    <property type="entry name" value="Pept_his_AS"/>
</dbReference>
<feature type="signal peptide" evidence="8">
    <location>
        <begin position="1"/>
        <end position="16"/>
    </location>
</feature>
<keyword evidence="2" id="KW-0645">Protease</keyword>
<feature type="non-terminal residue" evidence="10">
    <location>
        <position position="336"/>
    </location>
</feature>
<dbReference type="PANTHER" id="PTHR12411">
    <property type="entry name" value="CYSTEINE PROTEASE FAMILY C1-RELATED"/>
    <property type="match status" value="1"/>
</dbReference>
<evidence type="ECO:0000256" key="5">
    <source>
        <dbReference type="ARBA" id="ARBA00022807"/>
    </source>
</evidence>
<dbReference type="FunFam" id="3.90.70.10:FF:000031">
    <property type="entry name" value="Cathepsin B"/>
    <property type="match status" value="1"/>
</dbReference>
<evidence type="ECO:0000313" key="10">
    <source>
        <dbReference type="EMBL" id="CAJ0582173.1"/>
    </source>
</evidence>
<evidence type="ECO:0000313" key="11">
    <source>
        <dbReference type="EMBL" id="CAJ0582432.1"/>
    </source>
</evidence>
<dbReference type="PROSITE" id="PS00640">
    <property type="entry name" value="THIOL_PROTEASE_ASN"/>
    <property type="match status" value="1"/>
</dbReference>
<sequence length="336" mass="36683">MKSLFLTAAALAAVLAAPAPEQLSGQALVDYVNANTNLWKAELNTKWTLPQFKKRLMKSQYVKVPAGVPEVTHSDVVFAAPATFDARTAWPQCKSIQWIRDQSDCGSCWAFAAAEIASDRHCIANDKVPFNSMLSSQDVLSCCGYKCGDGCEGGYPIAAMQYWQSDGLVTGTSFLDHQGCLPYSIAPCGAHNGTYNKKCPDDIYPTPKCDKKCQSGYSNSWTADKHYASSAYKVSRQPAAIQAEIQKNGPVEAAFIVYEDFYHYSSGVYHHVSGQELGGHAVKILGWGTESGTDYWLVANSWDTDWGMSGYFKIRRGNDECGMEDGIVAGLPKVSK</sequence>
<name>A0AA36D9D4_9BILA</name>
<dbReference type="PROSITE" id="PS00139">
    <property type="entry name" value="THIOL_PROTEASE_CYS"/>
    <property type="match status" value="1"/>
</dbReference>
<dbReference type="InterPro" id="IPR025661">
    <property type="entry name" value="Pept_asp_AS"/>
</dbReference>
<organism evidence="10 12">
    <name type="scientific">Mesorhabditis spiculigera</name>
    <dbReference type="NCBI Taxonomy" id="96644"/>
    <lineage>
        <taxon>Eukaryota</taxon>
        <taxon>Metazoa</taxon>
        <taxon>Ecdysozoa</taxon>
        <taxon>Nematoda</taxon>
        <taxon>Chromadorea</taxon>
        <taxon>Rhabditida</taxon>
        <taxon>Rhabditina</taxon>
        <taxon>Rhabditomorpha</taxon>
        <taxon>Rhabditoidea</taxon>
        <taxon>Rhabditidae</taxon>
        <taxon>Mesorhabditinae</taxon>
        <taxon>Mesorhabditis</taxon>
    </lineage>
</organism>
<dbReference type="EMBL" id="CATQJA010002664">
    <property type="protein sequence ID" value="CAJ0582173.1"/>
    <property type="molecule type" value="Genomic_DNA"/>
</dbReference>
<keyword evidence="6" id="KW-0865">Zymogen</keyword>
<dbReference type="InterPro" id="IPR013128">
    <property type="entry name" value="Peptidase_C1A"/>
</dbReference>
<gene>
    <name evidence="10" type="ORF">MSPICULIGERA_LOCUS20314</name>
    <name evidence="11" type="ORF">MSPICULIGERA_LOCUS20564</name>
</gene>
<dbReference type="GO" id="GO:0008234">
    <property type="term" value="F:cysteine-type peptidase activity"/>
    <property type="evidence" value="ECO:0007669"/>
    <property type="project" value="UniProtKB-KW"/>
</dbReference>
<dbReference type="SMART" id="SM00645">
    <property type="entry name" value="Pept_C1"/>
    <property type="match status" value="1"/>
</dbReference>
<evidence type="ECO:0000256" key="3">
    <source>
        <dbReference type="ARBA" id="ARBA00022729"/>
    </source>
</evidence>
<dbReference type="CDD" id="cd02620">
    <property type="entry name" value="Peptidase_C1A_CathepsinB"/>
    <property type="match status" value="1"/>
</dbReference>
<dbReference type="InterPro" id="IPR000668">
    <property type="entry name" value="Peptidase_C1A_C"/>
</dbReference>
<keyword evidence="7" id="KW-1015">Disulfide bond</keyword>
<dbReference type="EMBL" id="CATQJA010002664">
    <property type="protein sequence ID" value="CAJ0582432.1"/>
    <property type="molecule type" value="Genomic_DNA"/>
</dbReference>
<feature type="domain" description="Peptidase C1A papain C-terminal" evidence="9">
    <location>
        <begin position="80"/>
        <end position="331"/>
    </location>
</feature>